<dbReference type="RefSeq" id="WP_407326222.1">
    <property type="nucleotide sequence ID" value="NZ_CP136865.1"/>
</dbReference>
<dbReference type="EMBL" id="CP136865">
    <property type="protein sequence ID" value="WOJ95524.1"/>
    <property type="molecule type" value="Genomic_DNA"/>
</dbReference>
<dbReference type="Pfam" id="PF14248">
    <property type="entry name" value="DUF4345"/>
    <property type="match status" value="1"/>
</dbReference>
<name>A0ABZ0IAG0_9GAMM</name>
<feature type="transmembrane region" description="Helical" evidence="1">
    <location>
        <begin position="44"/>
        <end position="64"/>
    </location>
</feature>
<feature type="transmembrane region" description="Helical" evidence="1">
    <location>
        <begin position="71"/>
        <end position="89"/>
    </location>
</feature>
<evidence type="ECO:0000256" key="1">
    <source>
        <dbReference type="SAM" id="Phobius"/>
    </source>
</evidence>
<reference evidence="2 3" key="1">
    <citation type="submission" date="2023-10" db="EMBL/GenBank/DDBJ databases">
        <title>Two novel species belonging to the OM43/NOR5 clade.</title>
        <authorList>
            <person name="Park M."/>
        </authorList>
    </citation>
    <scope>NUCLEOTIDE SEQUENCE [LARGE SCALE GENOMIC DNA]</scope>
    <source>
        <strain evidence="2 3">IMCC45268</strain>
    </source>
</reference>
<keyword evidence="1" id="KW-0472">Membrane</keyword>
<organism evidence="2 3">
    <name type="scientific">Congregibacter brevis</name>
    <dbReference type="NCBI Taxonomy" id="3081201"/>
    <lineage>
        <taxon>Bacteria</taxon>
        <taxon>Pseudomonadati</taxon>
        <taxon>Pseudomonadota</taxon>
        <taxon>Gammaproteobacteria</taxon>
        <taxon>Cellvibrionales</taxon>
        <taxon>Halieaceae</taxon>
        <taxon>Congregibacter</taxon>
    </lineage>
</organism>
<proteinExistence type="predicted"/>
<protein>
    <submittedName>
        <fullName evidence="2">DUF4345 family protein</fullName>
    </submittedName>
</protein>
<dbReference type="InterPro" id="IPR025597">
    <property type="entry name" value="DUF4345"/>
</dbReference>
<accession>A0ABZ0IAG0</accession>
<gene>
    <name evidence="2" type="ORF">R0137_09675</name>
</gene>
<keyword evidence="3" id="KW-1185">Reference proteome</keyword>
<feature type="transmembrane region" description="Helical" evidence="1">
    <location>
        <begin position="101"/>
        <end position="120"/>
    </location>
</feature>
<keyword evidence="1" id="KW-0812">Transmembrane</keyword>
<keyword evidence="1" id="KW-1133">Transmembrane helix</keyword>
<sequence>MIRVFLIFVALVFIGYGVACILDPVLPARLAGLQILSGDGYAEMSAMYGGLQAGVGVFCLIAAFRSQLSRSALLLLVLAIGLLAATRAVGALRSDDVLTSYTWGALAFETFVTAAAAALLSRND</sequence>
<evidence type="ECO:0000313" key="3">
    <source>
        <dbReference type="Proteomes" id="UP001626549"/>
    </source>
</evidence>
<dbReference type="Proteomes" id="UP001626549">
    <property type="component" value="Chromosome"/>
</dbReference>
<evidence type="ECO:0000313" key="2">
    <source>
        <dbReference type="EMBL" id="WOJ95524.1"/>
    </source>
</evidence>